<dbReference type="AlphaFoldDB" id="A0A7R9A8A0"/>
<dbReference type="PANTHER" id="PTHR32046">
    <property type="entry name" value="G DOMAIN-CONTAINING PROTEIN"/>
    <property type="match status" value="1"/>
</dbReference>
<organism evidence="2">
    <name type="scientific">Darwinula stevensoni</name>
    <dbReference type="NCBI Taxonomy" id="69355"/>
    <lineage>
        <taxon>Eukaryota</taxon>
        <taxon>Metazoa</taxon>
        <taxon>Ecdysozoa</taxon>
        <taxon>Arthropoda</taxon>
        <taxon>Crustacea</taxon>
        <taxon>Oligostraca</taxon>
        <taxon>Ostracoda</taxon>
        <taxon>Podocopa</taxon>
        <taxon>Podocopida</taxon>
        <taxon>Darwinulocopina</taxon>
        <taxon>Darwinuloidea</taxon>
        <taxon>Darwinulidae</taxon>
        <taxon>Darwinula</taxon>
    </lineage>
</organism>
<dbReference type="SMART" id="SM00114">
    <property type="entry name" value="CARD"/>
    <property type="match status" value="1"/>
</dbReference>
<sequence length="230" mass="26396">MEELVASHVFTAEKSVRDRMAKVLTLFSEELELINFDKVLLDLRGNEIVTHREYLAVAKTNDSKEKVLFLLECLPRSGDGAFPAFVEALQKWDHVDLAEKLKDGKSSFVDALFNYVVGVTFDDDFRFTITSPNETNQEESLTKTVTAYSLGMQDIKGSRFRWPLTIVDTPGFGDIEGIEEDRKRGMEDEKHGIIFRLHDAFKGHKRTAIKPYMPYIREFFVIMSEDSEVK</sequence>
<dbReference type="Gene3D" id="1.10.533.10">
    <property type="entry name" value="Death Domain, Fas"/>
    <property type="match status" value="1"/>
</dbReference>
<dbReference type="EMBL" id="CAJPEV010002229">
    <property type="protein sequence ID" value="CAG0896187.1"/>
    <property type="molecule type" value="Genomic_DNA"/>
</dbReference>
<dbReference type="InterPro" id="IPR001315">
    <property type="entry name" value="CARD"/>
</dbReference>
<dbReference type="GO" id="GO:0042981">
    <property type="term" value="P:regulation of apoptotic process"/>
    <property type="evidence" value="ECO:0007669"/>
    <property type="project" value="InterPro"/>
</dbReference>
<dbReference type="Pfam" id="PF00619">
    <property type="entry name" value="CARD"/>
    <property type="match status" value="1"/>
</dbReference>
<dbReference type="Proteomes" id="UP000677054">
    <property type="component" value="Unassembled WGS sequence"/>
</dbReference>
<evidence type="ECO:0000259" key="1">
    <source>
        <dbReference type="PROSITE" id="PS50209"/>
    </source>
</evidence>
<gene>
    <name evidence="2" type="ORF">DSTB1V02_LOCUS9108</name>
</gene>
<dbReference type="SUPFAM" id="SSF52540">
    <property type="entry name" value="P-loop containing nucleoside triphosphate hydrolases"/>
    <property type="match status" value="1"/>
</dbReference>
<dbReference type="InterPro" id="IPR027417">
    <property type="entry name" value="P-loop_NTPase"/>
</dbReference>
<name>A0A7R9A8A0_9CRUS</name>
<evidence type="ECO:0000313" key="2">
    <source>
        <dbReference type="EMBL" id="CAD7249310.1"/>
    </source>
</evidence>
<proteinExistence type="predicted"/>
<dbReference type="OrthoDB" id="2386367at2759"/>
<accession>A0A7R9A8A0</accession>
<feature type="non-terminal residue" evidence="2">
    <location>
        <position position="230"/>
    </location>
</feature>
<dbReference type="Gene3D" id="3.40.50.300">
    <property type="entry name" value="P-loop containing nucleotide triphosphate hydrolases"/>
    <property type="match status" value="1"/>
</dbReference>
<evidence type="ECO:0000313" key="3">
    <source>
        <dbReference type="Proteomes" id="UP000677054"/>
    </source>
</evidence>
<protein>
    <recommendedName>
        <fullName evidence="1">CARD domain-containing protein</fullName>
    </recommendedName>
</protein>
<reference evidence="2" key="1">
    <citation type="submission" date="2020-11" db="EMBL/GenBank/DDBJ databases">
        <authorList>
            <person name="Tran Van P."/>
        </authorList>
    </citation>
    <scope>NUCLEOTIDE SEQUENCE</scope>
</reference>
<keyword evidence="3" id="KW-1185">Reference proteome</keyword>
<feature type="domain" description="CARD" evidence="1">
    <location>
        <begin position="12"/>
        <end position="104"/>
    </location>
</feature>
<dbReference type="CDD" id="cd01671">
    <property type="entry name" value="CARD"/>
    <property type="match status" value="1"/>
</dbReference>
<dbReference type="SUPFAM" id="SSF47986">
    <property type="entry name" value="DEATH domain"/>
    <property type="match status" value="1"/>
</dbReference>
<dbReference type="PANTHER" id="PTHR32046:SF11">
    <property type="entry name" value="IMMUNE-ASSOCIATED NUCLEOTIDE-BINDING PROTEIN 10-LIKE"/>
    <property type="match status" value="1"/>
</dbReference>
<dbReference type="PROSITE" id="PS50209">
    <property type="entry name" value="CARD"/>
    <property type="match status" value="1"/>
</dbReference>
<dbReference type="EMBL" id="LR901746">
    <property type="protein sequence ID" value="CAD7249310.1"/>
    <property type="molecule type" value="Genomic_DNA"/>
</dbReference>
<dbReference type="InterPro" id="IPR011029">
    <property type="entry name" value="DEATH-like_dom_sf"/>
</dbReference>